<evidence type="ECO:0000313" key="7">
    <source>
        <dbReference type="EMBL" id="KAE9265778.1"/>
    </source>
</evidence>
<gene>
    <name evidence="9" type="ORF">PF008_g31482</name>
    <name evidence="8" type="ORF">PF008_g31540</name>
    <name evidence="7" type="ORF">PF008_g31774</name>
    <name evidence="6" type="ORF">PF008_g32072</name>
    <name evidence="5" type="ORF">PF008_g32192</name>
    <name evidence="4" type="ORF">PF008_g32463</name>
    <name evidence="3" type="ORF">PF008_g32653</name>
    <name evidence="2" type="ORF">PF008_g32774</name>
</gene>
<dbReference type="AlphaFoldDB" id="A0A6G0PZC8"/>
<evidence type="ECO:0000313" key="9">
    <source>
        <dbReference type="EMBL" id="KAE9266946.1"/>
    </source>
</evidence>
<evidence type="ECO:0000313" key="4">
    <source>
        <dbReference type="EMBL" id="KAE9263029.1"/>
    </source>
</evidence>
<dbReference type="EMBL" id="QXFY01007083">
    <property type="protein sequence ID" value="KAE9266946.1"/>
    <property type="molecule type" value="Genomic_DNA"/>
</dbReference>
<dbReference type="Proteomes" id="UP000486351">
    <property type="component" value="Unassembled WGS sequence"/>
</dbReference>
<evidence type="ECO:0000313" key="6">
    <source>
        <dbReference type="EMBL" id="KAE9264617.1"/>
    </source>
</evidence>
<evidence type="ECO:0000313" key="8">
    <source>
        <dbReference type="EMBL" id="KAE9266752.1"/>
    </source>
</evidence>
<reference evidence="2 10" key="1">
    <citation type="submission" date="2018-09" db="EMBL/GenBank/DDBJ databases">
        <title>Genomic investigation of the strawberry pathogen Phytophthora fragariae indicates pathogenicity is determined by transcriptional variation in three key races.</title>
        <authorList>
            <person name="Adams T.M."/>
            <person name="Armitage A.D."/>
            <person name="Sobczyk M.K."/>
            <person name="Bates H.J."/>
            <person name="Dunwell J.M."/>
            <person name="Nellist C.F."/>
            <person name="Harrison R.J."/>
        </authorList>
    </citation>
    <scope>NUCLEOTIDE SEQUENCE [LARGE SCALE GENOMIC DNA]</scope>
    <source>
        <strain evidence="2 10">NOV-77</strain>
    </source>
</reference>
<evidence type="ECO:0000313" key="2">
    <source>
        <dbReference type="EMBL" id="KAE9261738.1"/>
    </source>
</evidence>
<sequence>MKMQQRVVMTWRVRGEGGAFCVVVVVLVARCVCCFVVLVYSLSSVCPSGLRG</sequence>
<organism evidence="2 10">
    <name type="scientific">Phytophthora fragariae</name>
    <dbReference type="NCBI Taxonomy" id="53985"/>
    <lineage>
        <taxon>Eukaryota</taxon>
        <taxon>Sar</taxon>
        <taxon>Stramenopiles</taxon>
        <taxon>Oomycota</taxon>
        <taxon>Peronosporomycetes</taxon>
        <taxon>Peronosporales</taxon>
        <taxon>Peronosporaceae</taxon>
        <taxon>Phytophthora</taxon>
    </lineage>
</organism>
<dbReference type="EMBL" id="QXFY01009112">
    <property type="protein sequence ID" value="KAE9263029.1"/>
    <property type="molecule type" value="Genomic_DNA"/>
</dbReference>
<feature type="transmembrane region" description="Helical" evidence="1">
    <location>
        <begin position="20"/>
        <end position="42"/>
    </location>
</feature>
<keyword evidence="1" id="KW-1133">Transmembrane helix</keyword>
<dbReference type="EMBL" id="QXFY01008473">
    <property type="protein sequence ID" value="KAE9264104.1"/>
    <property type="molecule type" value="Genomic_DNA"/>
</dbReference>
<keyword evidence="1" id="KW-0812">Transmembrane</keyword>
<evidence type="ECO:0000313" key="3">
    <source>
        <dbReference type="EMBL" id="KAE9262239.1"/>
    </source>
</evidence>
<dbReference type="EMBL" id="QXFY01007605">
    <property type="protein sequence ID" value="KAE9265778.1"/>
    <property type="molecule type" value="Genomic_DNA"/>
</dbReference>
<accession>A0A6G0PZC8</accession>
<dbReference type="EMBL" id="QXFY01010011">
    <property type="protein sequence ID" value="KAE9261738.1"/>
    <property type="molecule type" value="Genomic_DNA"/>
</dbReference>
<evidence type="ECO:0000313" key="10">
    <source>
        <dbReference type="Proteomes" id="UP000486351"/>
    </source>
</evidence>
<comment type="caution">
    <text evidence="2">The sequence shown here is derived from an EMBL/GenBank/DDBJ whole genome shotgun (WGS) entry which is preliminary data.</text>
</comment>
<evidence type="ECO:0000313" key="5">
    <source>
        <dbReference type="EMBL" id="KAE9264104.1"/>
    </source>
</evidence>
<protein>
    <submittedName>
        <fullName evidence="2">Uncharacterized protein</fullName>
    </submittedName>
</protein>
<dbReference type="EMBL" id="QXFY01009646">
    <property type="protein sequence ID" value="KAE9262239.1"/>
    <property type="molecule type" value="Genomic_DNA"/>
</dbReference>
<dbReference type="EMBL" id="QXFY01007164">
    <property type="protein sequence ID" value="KAE9266752.1"/>
    <property type="molecule type" value="Genomic_DNA"/>
</dbReference>
<dbReference type="EMBL" id="QXFY01008201">
    <property type="protein sequence ID" value="KAE9264617.1"/>
    <property type="molecule type" value="Genomic_DNA"/>
</dbReference>
<name>A0A6G0PZC8_9STRA</name>
<proteinExistence type="predicted"/>
<keyword evidence="1" id="KW-0472">Membrane</keyword>
<evidence type="ECO:0000256" key="1">
    <source>
        <dbReference type="SAM" id="Phobius"/>
    </source>
</evidence>